<evidence type="ECO:0000313" key="3">
    <source>
        <dbReference type="EMBL" id="CAL6080103.1"/>
    </source>
</evidence>
<gene>
    <name evidence="2" type="ORF">HINF_LOCUS45725</name>
    <name evidence="3" type="ORF">HINF_LOCUS59707</name>
</gene>
<evidence type="ECO:0000313" key="4">
    <source>
        <dbReference type="Proteomes" id="UP001642409"/>
    </source>
</evidence>
<dbReference type="EMBL" id="CATOUU010000901">
    <property type="protein sequence ID" value="CAI9958080.1"/>
    <property type="molecule type" value="Genomic_DNA"/>
</dbReference>
<name>A0AA86QG49_9EUKA</name>
<accession>A0AA86QG49</accession>
<proteinExistence type="predicted"/>
<evidence type="ECO:0000256" key="1">
    <source>
        <dbReference type="SAM" id="MobiDB-lite"/>
    </source>
</evidence>
<keyword evidence="4" id="KW-1185">Reference proteome</keyword>
<evidence type="ECO:0000313" key="2">
    <source>
        <dbReference type="EMBL" id="CAI9958080.1"/>
    </source>
</evidence>
<dbReference type="EMBL" id="CAXDID020000344">
    <property type="protein sequence ID" value="CAL6080103.1"/>
    <property type="molecule type" value="Genomic_DNA"/>
</dbReference>
<organism evidence="2">
    <name type="scientific">Hexamita inflata</name>
    <dbReference type="NCBI Taxonomy" id="28002"/>
    <lineage>
        <taxon>Eukaryota</taxon>
        <taxon>Metamonada</taxon>
        <taxon>Diplomonadida</taxon>
        <taxon>Hexamitidae</taxon>
        <taxon>Hexamitinae</taxon>
        <taxon>Hexamita</taxon>
    </lineage>
</organism>
<feature type="compositionally biased region" description="Basic and acidic residues" evidence="1">
    <location>
        <begin position="69"/>
        <end position="82"/>
    </location>
</feature>
<dbReference type="AlphaFoldDB" id="A0AA86QG49"/>
<reference evidence="3 4" key="2">
    <citation type="submission" date="2024-07" db="EMBL/GenBank/DDBJ databases">
        <authorList>
            <person name="Akdeniz Z."/>
        </authorList>
    </citation>
    <scope>NUCLEOTIDE SEQUENCE [LARGE SCALE GENOMIC DNA]</scope>
</reference>
<feature type="compositionally biased region" description="Basic and acidic residues" evidence="1">
    <location>
        <begin position="97"/>
        <end position="109"/>
    </location>
</feature>
<comment type="caution">
    <text evidence="2">The sequence shown here is derived from an EMBL/GenBank/DDBJ whole genome shotgun (WGS) entry which is preliminary data.</text>
</comment>
<reference evidence="2" key="1">
    <citation type="submission" date="2023-06" db="EMBL/GenBank/DDBJ databases">
        <authorList>
            <person name="Kurt Z."/>
        </authorList>
    </citation>
    <scope>NUCLEOTIDE SEQUENCE</scope>
</reference>
<sequence>MAVNINQETAKSQLFQKRAPSKFGCVLKLLMIHNIEICLALYSFSLLKRKTTINWRTHKIHHIQSKIPNTKDRKIQSQNEKKTSKKLNLQRQKNRRKCEQQNETQRLEN</sequence>
<dbReference type="Proteomes" id="UP001642409">
    <property type="component" value="Unassembled WGS sequence"/>
</dbReference>
<protein>
    <submittedName>
        <fullName evidence="3">Hypothetical_protein</fullName>
    </submittedName>
</protein>
<feature type="region of interest" description="Disordered" evidence="1">
    <location>
        <begin position="64"/>
        <end position="109"/>
    </location>
</feature>